<evidence type="ECO:0000259" key="2">
    <source>
        <dbReference type="Pfam" id="PF24957"/>
    </source>
</evidence>
<dbReference type="InterPro" id="IPR049794">
    <property type="entry name" value="DrmE"/>
</dbReference>
<comment type="caution">
    <text evidence="3">The sequence shown here is derived from an EMBL/GenBank/DDBJ whole genome shotgun (WGS) entry which is preliminary data.</text>
</comment>
<feature type="domain" description="DISARM protein DrmE C-terminal" evidence="2">
    <location>
        <begin position="623"/>
        <end position="787"/>
    </location>
</feature>
<sequence length="846" mass="100636">MRERIISILKSKVYIGEERLIYFISDIEKIYDEFEKNILCSTYKKNAFISPELIGIDVCILIILGISVLLEDLADSKNNILSELDEGQIILYKGKKYKYIKCESIENDYLGKQKMLILKAKDGILKIMEDKAYNITRYFGNSNRIDRMERQNVRENGKYLITRLLDLDINDLNGSLKQEILVVFHSKKYMEELIEKINIEIDGELYNFGSVFPTKYYSSIENNNYIKGNINHLKPIFLFTSKFDIADQLLDRNKENTTLLFLREASYIKQFSILEYILEDNLKNIIFYNTFSQTDAVERLVQNDVKINAITYINNLIIQSPSNIIVENEPIDNLLLDIKKRLIKLLKNTNYSFCDKEIFMKNTFKLLKMFQILFIPICETEEKDVFDQSMDNVKNILEENKEYYSIYKELECIYSNFKQLYELLYDNNPKFDILEKYSNRHSVIIVNNKSEEDFIKSYQNIRFKSIKRIKDLKELNFEEVIFMGLYNKKSIEQFGLYVNNDIINILYCIEVKKYNYLVNIINNNLKIIYENNRICEKNSKKYISYIKNINFEKKQVTPFLKEEESIIEVNVTEKINNNIDEYENIEDLYYYDFEDDIKSILNIVFENEVPKYNVENYQMKAYKKITFKNNSFAYLSKNYKAFCINSSKDSIIRVVDDLKIKDKIIFINDKIDQDIDDLMGTIINSDIFQEKYTKDFNNVNYFKEIIKEYCERYEDGYKILSNELNFHHINKGVPAIKQWCSSRITGPREKEVYEVISKIIRTDKLLNGWEEIYNSSEVIRKFKTRLKDICKNMLRCNIDNDLDNELVNLIIDIFQTRNNYIDIVEISKIENINTCDPQLQLNCLLK</sequence>
<evidence type="ECO:0000313" key="4">
    <source>
        <dbReference type="Proteomes" id="UP001299409"/>
    </source>
</evidence>
<dbReference type="NCBIfam" id="NF038316">
    <property type="entry name" value="DrmE_fam"/>
    <property type="match status" value="1"/>
</dbReference>
<keyword evidence="4" id="KW-1185">Reference proteome</keyword>
<reference evidence="3 4" key="1">
    <citation type="submission" date="2021-10" db="EMBL/GenBank/DDBJ databases">
        <title>Collection of gut derived symbiotic bacterial strains cultured from healthy donors.</title>
        <authorList>
            <person name="Lin H."/>
            <person name="Littmann E."/>
            <person name="Claire K."/>
            <person name="Pamer E."/>
        </authorList>
    </citation>
    <scope>NUCLEOTIDE SEQUENCE [LARGE SCALE GENOMIC DNA]</scope>
    <source>
        <strain evidence="3 4">MSK.17.68</strain>
    </source>
</reference>
<accession>A0ABS8CXC9</accession>
<organism evidence="3 4">
    <name type="scientific">Intestinibacter bartlettii</name>
    <dbReference type="NCBI Taxonomy" id="261299"/>
    <lineage>
        <taxon>Bacteria</taxon>
        <taxon>Bacillati</taxon>
        <taxon>Bacillota</taxon>
        <taxon>Clostridia</taxon>
        <taxon>Peptostreptococcales</taxon>
        <taxon>Peptostreptococcaceae</taxon>
        <taxon>Intestinibacter</taxon>
    </lineage>
</organism>
<dbReference type="Proteomes" id="UP001299409">
    <property type="component" value="Unassembled WGS sequence"/>
</dbReference>
<evidence type="ECO:0000256" key="1">
    <source>
        <dbReference type="SAM" id="Phobius"/>
    </source>
</evidence>
<keyword evidence="1" id="KW-0812">Transmembrane</keyword>
<dbReference type="Pfam" id="PF24957">
    <property type="entry name" value="DrmE_C"/>
    <property type="match status" value="1"/>
</dbReference>
<dbReference type="InterPro" id="IPR056666">
    <property type="entry name" value="DrmE_C"/>
</dbReference>
<feature type="transmembrane region" description="Helical" evidence="1">
    <location>
        <begin position="53"/>
        <end position="70"/>
    </location>
</feature>
<gene>
    <name evidence="3" type="ORF">LIP50_07910</name>
</gene>
<name>A0ABS8CXC9_9FIRM</name>
<dbReference type="EMBL" id="JAJBMB010000006">
    <property type="protein sequence ID" value="MCB5446121.1"/>
    <property type="molecule type" value="Genomic_DNA"/>
</dbReference>
<proteinExistence type="predicted"/>
<dbReference type="RefSeq" id="WP_226914924.1">
    <property type="nucleotide sequence ID" value="NZ_BAABXU010000001.1"/>
</dbReference>
<evidence type="ECO:0000313" key="3">
    <source>
        <dbReference type="EMBL" id="MCB5446121.1"/>
    </source>
</evidence>
<protein>
    <submittedName>
        <fullName evidence="3">DrmE family protein</fullName>
    </submittedName>
</protein>
<keyword evidence="1" id="KW-0472">Membrane</keyword>
<keyword evidence="1" id="KW-1133">Transmembrane helix</keyword>